<sequence length="292" mass="32166">MKNFEYHRPSSIKEALALWEKLGGGCLYLNGGTDVVVRIKEKLEQPDHLIDLKGIPELKKIYQTEEGLFIGGGVTLKEVASFLEVGKNYPGLKEAASSIGAHQIQVRGTLAGNLASSVPSADTAPILLCYEAELLAQGPAGERRLKITTFFRGPRLNSLEPGEILKEIFVPRPTYPHASIYIKLGRRAALDLPIVGAAALVLDTPSGFEYRVALGAVAPTPVRARRLEEFLCHKVLTRELLDQALPLVLEDVAPIDDVRASREYRLEMCLVLTRRALYSTWENLLLSTELVV</sequence>
<dbReference type="Proteomes" id="UP000576480">
    <property type="component" value="Unassembled WGS sequence"/>
</dbReference>
<evidence type="ECO:0000313" key="5">
    <source>
        <dbReference type="EMBL" id="GFP24618.1"/>
    </source>
</evidence>
<evidence type="ECO:0000256" key="1">
    <source>
        <dbReference type="ARBA" id="ARBA00022630"/>
    </source>
</evidence>
<evidence type="ECO:0000259" key="4">
    <source>
        <dbReference type="PROSITE" id="PS51387"/>
    </source>
</evidence>
<evidence type="ECO:0000313" key="9">
    <source>
        <dbReference type="Proteomes" id="UP000576480"/>
    </source>
</evidence>
<keyword evidence="10" id="KW-1185">Reference proteome</keyword>
<evidence type="ECO:0000313" key="6">
    <source>
        <dbReference type="EMBL" id="GFP27480.1"/>
    </source>
</evidence>
<dbReference type="Gene3D" id="3.30.390.50">
    <property type="entry name" value="CO dehydrogenase flavoprotein, C-terminal domain"/>
    <property type="match status" value="1"/>
</dbReference>
<dbReference type="PANTHER" id="PTHR42659">
    <property type="entry name" value="XANTHINE DEHYDROGENASE SUBUNIT C-RELATED"/>
    <property type="match status" value="1"/>
</dbReference>
<dbReference type="InterPro" id="IPR036318">
    <property type="entry name" value="FAD-bd_PCMH-like_sf"/>
</dbReference>
<dbReference type="RefSeq" id="WP_176229296.1">
    <property type="nucleotide sequence ID" value="NZ_BLRY01000038.1"/>
</dbReference>
<dbReference type="Proteomes" id="UP000591948">
    <property type="component" value="Unassembled WGS sequence"/>
</dbReference>
<keyword evidence="3" id="KW-0560">Oxidoreductase</keyword>
<reference evidence="8 9" key="1">
    <citation type="journal article" date="2020" name="Front. Microbiol.">
        <title>Single-cell genomics of novel Actinobacteria with the Wood-Ljungdahl pathway discovered in a serpentinizing system.</title>
        <authorList>
            <person name="Merino N."/>
            <person name="Kawai M."/>
            <person name="Boyd E.S."/>
            <person name="Colman D.R."/>
            <person name="McGlynn S.E."/>
            <person name="Nealson K.H."/>
            <person name="Kurokawa K."/>
            <person name="Hongoh Y."/>
        </authorList>
    </citation>
    <scope>NUCLEOTIDE SEQUENCE [LARGE SCALE GENOMIC DNA]</scope>
    <source>
        <strain evidence="5 8">S25</strain>
        <strain evidence="6 10">S33</strain>
        <strain evidence="7 9">S43</strain>
    </source>
</reference>
<dbReference type="PROSITE" id="PS51387">
    <property type="entry name" value="FAD_PCMH"/>
    <property type="match status" value="1"/>
</dbReference>
<dbReference type="InterPro" id="IPR002346">
    <property type="entry name" value="Mopterin_DH_FAD-bd"/>
</dbReference>
<dbReference type="GO" id="GO:0016491">
    <property type="term" value="F:oxidoreductase activity"/>
    <property type="evidence" value="ECO:0007669"/>
    <property type="project" value="UniProtKB-KW"/>
</dbReference>
<dbReference type="Gene3D" id="3.30.465.10">
    <property type="match status" value="1"/>
</dbReference>
<evidence type="ECO:0000313" key="10">
    <source>
        <dbReference type="Proteomes" id="UP000591948"/>
    </source>
</evidence>
<evidence type="ECO:0000313" key="7">
    <source>
        <dbReference type="EMBL" id="GFP34535.1"/>
    </source>
</evidence>
<dbReference type="SUPFAM" id="SSF56176">
    <property type="entry name" value="FAD-binding/transporter-associated domain-like"/>
    <property type="match status" value="1"/>
</dbReference>
<dbReference type="SUPFAM" id="SSF55447">
    <property type="entry name" value="CO dehydrogenase flavoprotein C-terminal domain-like"/>
    <property type="match status" value="1"/>
</dbReference>
<dbReference type="GO" id="GO:0071949">
    <property type="term" value="F:FAD binding"/>
    <property type="evidence" value="ECO:0007669"/>
    <property type="project" value="InterPro"/>
</dbReference>
<dbReference type="EMBL" id="BLRX01000003">
    <property type="protein sequence ID" value="GFP24618.1"/>
    <property type="molecule type" value="Genomic_DNA"/>
</dbReference>
<keyword evidence="2" id="KW-0274">FAD</keyword>
<organism evidence="5 8">
    <name type="scientific">Candidatus Hakubella thermalkaliphila</name>
    <dbReference type="NCBI Taxonomy" id="2754717"/>
    <lineage>
        <taxon>Bacteria</taxon>
        <taxon>Bacillati</taxon>
        <taxon>Actinomycetota</taxon>
        <taxon>Actinomycetota incertae sedis</taxon>
        <taxon>Candidatus Hakubellales</taxon>
        <taxon>Candidatus Hakubellaceae</taxon>
        <taxon>Candidatus Hakubella</taxon>
    </lineage>
</organism>
<dbReference type="InterPro" id="IPR005107">
    <property type="entry name" value="CO_DH_flav_C"/>
</dbReference>
<dbReference type="EMBL" id="BLSB01000010">
    <property type="protein sequence ID" value="GFP34535.1"/>
    <property type="molecule type" value="Genomic_DNA"/>
</dbReference>
<dbReference type="InterPro" id="IPR016169">
    <property type="entry name" value="FAD-bd_PCMH_sub2"/>
</dbReference>
<gene>
    <name evidence="5" type="ORF">HKBW3S25_00056</name>
    <name evidence="6" type="ORF">HKBW3S33_00893</name>
    <name evidence="7" type="ORF">HKBW3S43_00328</name>
</gene>
<protein>
    <submittedName>
        <fullName evidence="5">Aerobic carbon-monoxide dehydrogenase medium subunit</fullName>
    </submittedName>
</protein>
<dbReference type="Pfam" id="PF00941">
    <property type="entry name" value="FAD_binding_5"/>
    <property type="match status" value="1"/>
</dbReference>
<feature type="domain" description="FAD-binding PCMH-type" evidence="4">
    <location>
        <begin position="1"/>
        <end position="175"/>
    </location>
</feature>
<name>A0A6V8NWI7_9ACTN</name>
<evidence type="ECO:0000313" key="8">
    <source>
        <dbReference type="Proteomes" id="UP000543224"/>
    </source>
</evidence>
<evidence type="ECO:0000256" key="3">
    <source>
        <dbReference type="ARBA" id="ARBA00023002"/>
    </source>
</evidence>
<dbReference type="InterPro" id="IPR016166">
    <property type="entry name" value="FAD-bd_PCMH"/>
</dbReference>
<dbReference type="SMART" id="SM01092">
    <property type="entry name" value="CO_deh_flav_C"/>
    <property type="match status" value="1"/>
</dbReference>
<keyword evidence="1" id="KW-0285">Flavoprotein</keyword>
<dbReference type="Proteomes" id="UP000543224">
    <property type="component" value="Unassembled WGS sequence"/>
</dbReference>
<dbReference type="InterPro" id="IPR036683">
    <property type="entry name" value="CO_DH_flav_C_dom_sf"/>
</dbReference>
<dbReference type="Pfam" id="PF03450">
    <property type="entry name" value="CO_deh_flav_C"/>
    <property type="match status" value="1"/>
</dbReference>
<evidence type="ECO:0000256" key="2">
    <source>
        <dbReference type="ARBA" id="ARBA00022827"/>
    </source>
</evidence>
<comment type="caution">
    <text evidence="5">The sequence shown here is derived from an EMBL/GenBank/DDBJ whole genome shotgun (WGS) entry which is preliminary data.</text>
</comment>
<dbReference type="AlphaFoldDB" id="A0A6V8NWI7"/>
<proteinExistence type="predicted"/>
<dbReference type="EMBL" id="BLRY01000038">
    <property type="protein sequence ID" value="GFP27480.1"/>
    <property type="molecule type" value="Genomic_DNA"/>
</dbReference>
<dbReference type="InterPro" id="IPR051312">
    <property type="entry name" value="Diverse_Substr_Oxidored"/>
</dbReference>
<accession>A0A6V8NWI7</accession>
<dbReference type="Gene3D" id="3.30.43.10">
    <property type="entry name" value="Uridine Diphospho-n-acetylenolpyruvylglucosamine Reductase, domain 2"/>
    <property type="match status" value="1"/>
</dbReference>
<dbReference type="InterPro" id="IPR016167">
    <property type="entry name" value="FAD-bd_PCMH_sub1"/>
</dbReference>
<dbReference type="PANTHER" id="PTHR42659:SF2">
    <property type="entry name" value="XANTHINE DEHYDROGENASE SUBUNIT C-RELATED"/>
    <property type="match status" value="1"/>
</dbReference>